<evidence type="ECO:0000313" key="1">
    <source>
        <dbReference type="EMBL" id="DBA01080.1"/>
    </source>
</evidence>
<name>A0AAV2Z5J7_9STRA</name>
<gene>
    <name evidence="1" type="ORF">N0F65_002690</name>
</gene>
<reference evidence="1" key="2">
    <citation type="journal article" date="2023" name="Microbiol Resour">
        <title>Decontamination and Annotation of the Draft Genome Sequence of the Oomycete Lagenidium giganteum ARSEF 373.</title>
        <authorList>
            <person name="Morgan W.R."/>
            <person name="Tartar A."/>
        </authorList>
    </citation>
    <scope>NUCLEOTIDE SEQUENCE</scope>
    <source>
        <strain evidence="1">ARSEF 373</strain>
    </source>
</reference>
<organism evidence="1 2">
    <name type="scientific">Lagenidium giganteum</name>
    <dbReference type="NCBI Taxonomy" id="4803"/>
    <lineage>
        <taxon>Eukaryota</taxon>
        <taxon>Sar</taxon>
        <taxon>Stramenopiles</taxon>
        <taxon>Oomycota</taxon>
        <taxon>Peronosporomycetes</taxon>
        <taxon>Pythiales</taxon>
        <taxon>Pythiaceae</taxon>
    </lineage>
</organism>
<accession>A0AAV2Z5J7</accession>
<dbReference type="EMBL" id="DAKRPA010000054">
    <property type="protein sequence ID" value="DBA01080.1"/>
    <property type="molecule type" value="Genomic_DNA"/>
</dbReference>
<protein>
    <submittedName>
        <fullName evidence="1">Uncharacterized protein</fullName>
    </submittedName>
</protein>
<dbReference type="Proteomes" id="UP001146120">
    <property type="component" value="Unassembled WGS sequence"/>
</dbReference>
<evidence type="ECO:0000313" key="2">
    <source>
        <dbReference type="Proteomes" id="UP001146120"/>
    </source>
</evidence>
<keyword evidence="2" id="KW-1185">Reference proteome</keyword>
<sequence length="343" mass="39142">MAYQRPMLKATVVDVTAQMKNTTYRLALENLAEPASSVWAAVNTPFYLADTDNVLTGLTEQQVINRLYWVRHKHYSECARSGRGAATFTGESVNFFKFHNVISSTTGKGDRMIGWAHPSLINLLRYQNTTIFMCATKFRAMCYRHGPRSRIRPFVPVFYVLTTVTTSDTYWDVINSVVQATDQKLEPAQAQALRRKIKQLCISEPQAQISLARGVLNMLTVILPGKIRHQGVAWVKQEMKAQCARSGCGYSTQKWRKFWAYFRLEWLERIPSKFCNVIESWWHAQTTPWSDSTDNLAAHFQAPHPSIPVFVTTICALSKKHAVKLESISKGKSRRKTREKTDS</sequence>
<proteinExistence type="predicted"/>
<dbReference type="AlphaFoldDB" id="A0AAV2Z5J7"/>
<comment type="caution">
    <text evidence="1">The sequence shown here is derived from an EMBL/GenBank/DDBJ whole genome shotgun (WGS) entry which is preliminary data.</text>
</comment>
<reference evidence="1" key="1">
    <citation type="submission" date="2022-11" db="EMBL/GenBank/DDBJ databases">
        <authorList>
            <person name="Morgan W.R."/>
            <person name="Tartar A."/>
        </authorList>
    </citation>
    <scope>NUCLEOTIDE SEQUENCE</scope>
    <source>
        <strain evidence="1">ARSEF 373</strain>
    </source>
</reference>